<keyword evidence="1" id="KW-0732">Signal</keyword>
<protein>
    <recommendedName>
        <fullName evidence="4">DUF3108 domain-containing protein</fullName>
    </recommendedName>
</protein>
<evidence type="ECO:0000313" key="2">
    <source>
        <dbReference type="EMBL" id="TCT22553.1"/>
    </source>
</evidence>
<feature type="chain" id="PRO_5020787495" description="DUF3108 domain-containing protein" evidence="1">
    <location>
        <begin position="22"/>
        <end position="270"/>
    </location>
</feature>
<sequence>MPTLRLLPLALALGLPFTATAAEPVRVTATDLHLEALRPATMTYLVYFHGAAGSGAKRALLATSSVRRERVEGTDAWVIDQSWEDENGIVHTAHTVHAAKDVATLAQTSHWSRAGRAFTTRITPASGQGESEGELPEAARANTQAGFAAMREGWWMNWHSDLTLLPLLPYEKGGTLRIRLFDVGMAAPMDVDYVVRGERALAGADGKPRACWLVETESGKPGSGNVQRFWIDKAQRVVVKEEDIFNGSYRSKVLLAAPATIEFPLPAAAG</sequence>
<dbReference type="Pfam" id="PF11306">
    <property type="entry name" value="DUF3108"/>
    <property type="match status" value="1"/>
</dbReference>
<dbReference type="EMBL" id="SMAP01000007">
    <property type="protein sequence ID" value="TCT22553.1"/>
    <property type="molecule type" value="Genomic_DNA"/>
</dbReference>
<evidence type="ECO:0000313" key="3">
    <source>
        <dbReference type="Proteomes" id="UP000295414"/>
    </source>
</evidence>
<evidence type="ECO:0000256" key="1">
    <source>
        <dbReference type="SAM" id="SignalP"/>
    </source>
</evidence>
<dbReference type="OrthoDB" id="6057441at2"/>
<evidence type="ECO:0008006" key="4">
    <source>
        <dbReference type="Google" id="ProtNLM"/>
    </source>
</evidence>
<reference evidence="2 3" key="1">
    <citation type="submission" date="2019-03" db="EMBL/GenBank/DDBJ databases">
        <title>Genomic Encyclopedia of Type Strains, Phase IV (KMG-IV): sequencing the most valuable type-strain genomes for metagenomic binning, comparative biology and taxonomic classification.</title>
        <authorList>
            <person name="Goeker M."/>
        </authorList>
    </citation>
    <scope>NUCLEOTIDE SEQUENCE [LARGE SCALE GENOMIC DNA]</scope>
    <source>
        <strain evidence="2 3">DSM 13605</strain>
    </source>
</reference>
<dbReference type="RefSeq" id="WP_114960476.1">
    <property type="nucleotide sequence ID" value="NZ_MSZW01000022.1"/>
</dbReference>
<comment type="caution">
    <text evidence="2">The sequence shown here is derived from an EMBL/GenBank/DDBJ whole genome shotgun (WGS) entry which is preliminary data.</text>
</comment>
<dbReference type="InterPro" id="IPR021457">
    <property type="entry name" value="DUF3108"/>
</dbReference>
<accession>A0A4R3N637</accession>
<keyword evidence="3" id="KW-1185">Reference proteome</keyword>
<proteinExistence type="predicted"/>
<feature type="signal peptide" evidence="1">
    <location>
        <begin position="1"/>
        <end position="21"/>
    </location>
</feature>
<dbReference type="AlphaFoldDB" id="A0A4R3N637"/>
<organism evidence="2 3">
    <name type="scientific">Thermomonas haemolytica</name>
    <dbReference type="NCBI Taxonomy" id="141949"/>
    <lineage>
        <taxon>Bacteria</taxon>
        <taxon>Pseudomonadati</taxon>
        <taxon>Pseudomonadota</taxon>
        <taxon>Gammaproteobacteria</taxon>
        <taxon>Lysobacterales</taxon>
        <taxon>Lysobacteraceae</taxon>
        <taxon>Thermomonas</taxon>
    </lineage>
</organism>
<name>A0A4R3N637_9GAMM</name>
<gene>
    <name evidence="2" type="ORF">EDC34_107105</name>
</gene>
<dbReference type="Proteomes" id="UP000295414">
    <property type="component" value="Unassembled WGS sequence"/>
</dbReference>